<dbReference type="RefSeq" id="WP_106263372.1">
    <property type="nucleotide sequence ID" value="NZ_PVTQ01000003.1"/>
</dbReference>
<reference evidence="1 2" key="1">
    <citation type="submission" date="2018-03" db="EMBL/GenBank/DDBJ databases">
        <title>Genomic Encyclopedia of Archaeal and Bacterial Type Strains, Phase II (KMG-II): from individual species to whole genera.</title>
        <authorList>
            <person name="Goeker M."/>
        </authorList>
    </citation>
    <scope>NUCLEOTIDE SEQUENCE [LARGE SCALE GENOMIC DNA]</scope>
    <source>
        <strain evidence="1 2">DSM 100212</strain>
    </source>
</reference>
<dbReference type="EMBL" id="PVTQ01000003">
    <property type="protein sequence ID" value="PRY91707.1"/>
    <property type="molecule type" value="Genomic_DNA"/>
</dbReference>
<evidence type="ECO:0000313" key="2">
    <source>
        <dbReference type="Proteomes" id="UP000238392"/>
    </source>
</evidence>
<dbReference type="AlphaFoldDB" id="A0A2T0WYF0"/>
<organism evidence="1 2">
    <name type="scientific">Donghicola tyrosinivorans</name>
    <dbReference type="NCBI Taxonomy" id="1652492"/>
    <lineage>
        <taxon>Bacteria</taxon>
        <taxon>Pseudomonadati</taxon>
        <taxon>Pseudomonadota</taxon>
        <taxon>Alphaproteobacteria</taxon>
        <taxon>Rhodobacterales</taxon>
        <taxon>Roseobacteraceae</taxon>
        <taxon>Donghicola</taxon>
    </lineage>
</organism>
<comment type="caution">
    <text evidence="1">The sequence shown here is derived from an EMBL/GenBank/DDBJ whole genome shotgun (WGS) entry which is preliminary data.</text>
</comment>
<protein>
    <submittedName>
        <fullName evidence="1">Uncharacterized protein</fullName>
    </submittedName>
</protein>
<proteinExistence type="predicted"/>
<keyword evidence="2" id="KW-1185">Reference proteome</keyword>
<accession>A0A2T0WYF0</accession>
<dbReference type="Proteomes" id="UP000238392">
    <property type="component" value="Unassembled WGS sequence"/>
</dbReference>
<evidence type="ECO:0000313" key="1">
    <source>
        <dbReference type="EMBL" id="PRY91707.1"/>
    </source>
</evidence>
<sequence length="96" mass="10596">MALPLAPVASVVLRYGLVALAAYAAARRLPEAVRSQPLEDALDEVPEGMAYREDALNNERRMSGRFRRVVRFGGLGKGFEVDGAVIGRLKVRKLWD</sequence>
<name>A0A2T0WYF0_9RHOB</name>
<gene>
    <name evidence="1" type="ORF">CLV74_103294</name>
</gene>